<protein>
    <submittedName>
        <fullName evidence="4">YciI family protein</fullName>
    </submittedName>
</protein>
<comment type="caution">
    <text evidence="3">The sequence shown here is derived from an EMBL/GenBank/DDBJ whole genome shotgun (WGS) entry which is preliminary data.</text>
</comment>
<organism evidence="3 5">
    <name type="scientific">Aquisalinus luteolus</name>
    <dbReference type="NCBI Taxonomy" id="1566827"/>
    <lineage>
        <taxon>Bacteria</taxon>
        <taxon>Pseudomonadati</taxon>
        <taxon>Pseudomonadota</taxon>
        <taxon>Alphaproteobacteria</taxon>
        <taxon>Parvularculales</taxon>
        <taxon>Parvularculaceae</taxon>
        <taxon>Aquisalinus</taxon>
    </lineage>
</organism>
<feature type="domain" description="YCII-related" evidence="2">
    <location>
        <begin position="1"/>
        <end position="115"/>
    </location>
</feature>
<dbReference type="Proteomes" id="UP000621856">
    <property type="component" value="Unassembled WGS sequence"/>
</dbReference>
<accession>A0A8J3A5X7</accession>
<evidence type="ECO:0000313" key="6">
    <source>
        <dbReference type="Proteomes" id="UP000818603"/>
    </source>
</evidence>
<dbReference type="EMBL" id="VCJR02000001">
    <property type="protein sequence ID" value="NHK27534.1"/>
    <property type="molecule type" value="Genomic_DNA"/>
</dbReference>
<dbReference type="EMBL" id="BMGZ01000001">
    <property type="protein sequence ID" value="GGH95727.1"/>
    <property type="molecule type" value="Genomic_DNA"/>
</dbReference>
<evidence type="ECO:0000313" key="4">
    <source>
        <dbReference type="EMBL" id="NHK27534.1"/>
    </source>
</evidence>
<dbReference type="InterPro" id="IPR011008">
    <property type="entry name" value="Dimeric_a/b-barrel"/>
</dbReference>
<name>A0A8J3A5X7_9PROT</name>
<dbReference type="InterPro" id="IPR005545">
    <property type="entry name" value="YCII"/>
</dbReference>
<proteinExistence type="inferred from homology"/>
<comment type="similarity">
    <text evidence="1">Belongs to the YciI family.</text>
</comment>
<sequence length="115" mass="12717">MKYLLALYDDENQWMNMSEEEMGEVFAAYGAYSEALVEAGAMISGEPLEPTHIGQRLSTKDGKLIVQDGPFTDTKEQLGGYYLIEAPDLDTALDWAAKCPGATHGVVEVRPVWEM</sequence>
<keyword evidence="6" id="KW-1185">Reference proteome</keyword>
<reference evidence="4 6" key="2">
    <citation type="submission" date="2020-02" db="EMBL/GenBank/DDBJ databases">
        <title>Genome sequence of Parvularcula flava strain NH6-79.</title>
        <authorList>
            <person name="Abdul Karim M.H."/>
            <person name="Lam M.Q."/>
            <person name="Chen S.J."/>
            <person name="Yahya A."/>
            <person name="Shahir S."/>
            <person name="Shamsir M.S."/>
            <person name="Chong C.S."/>
        </authorList>
    </citation>
    <scope>NUCLEOTIDE SEQUENCE [LARGE SCALE GENOMIC DNA]</scope>
    <source>
        <strain evidence="4 6">NH6-79</strain>
    </source>
</reference>
<evidence type="ECO:0000259" key="2">
    <source>
        <dbReference type="Pfam" id="PF03795"/>
    </source>
</evidence>
<gene>
    <name evidence="4" type="ORF">FF098_006420</name>
    <name evidence="3" type="ORF">GCM10011355_12950</name>
</gene>
<evidence type="ECO:0000313" key="5">
    <source>
        <dbReference type="Proteomes" id="UP000621856"/>
    </source>
</evidence>
<dbReference type="Gene3D" id="3.30.70.1060">
    <property type="entry name" value="Dimeric alpha+beta barrel"/>
    <property type="match status" value="1"/>
</dbReference>
<evidence type="ECO:0000256" key="1">
    <source>
        <dbReference type="ARBA" id="ARBA00007689"/>
    </source>
</evidence>
<dbReference type="PANTHER" id="PTHR35174:SF3">
    <property type="entry name" value="BLL7171 PROTEIN"/>
    <property type="match status" value="1"/>
</dbReference>
<dbReference type="PANTHER" id="PTHR35174">
    <property type="entry name" value="BLL7171 PROTEIN-RELATED"/>
    <property type="match status" value="1"/>
</dbReference>
<dbReference type="RefSeq" id="WP_155138565.1">
    <property type="nucleotide sequence ID" value="NZ_BMGZ01000001.1"/>
</dbReference>
<dbReference type="AlphaFoldDB" id="A0A8J3A5X7"/>
<dbReference type="SUPFAM" id="SSF54909">
    <property type="entry name" value="Dimeric alpha+beta barrel"/>
    <property type="match status" value="1"/>
</dbReference>
<evidence type="ECO:0000313" key="3">
    <source>
        <dbReference type="EMBL" id="GGH95727.1"/>
    </source>
</evidence>
<dbReference type="Proteomes" id="UP000818603">
    <property type="component" value="Unassembled WGS sequence"/>
</dbReference>
<dbReference type="Pfam" id="PF03795">
    <property type="entry name" value="YCII"/>
    <property type="match status" value="1"/>
</dbReference>
<reference evidence="3" key="3">
    <citation type="submission" date="2020-09" db="EMBL/GenBank/DDBJ databases">
        <authorList>
            <person name="Sun Q."/>
            <person name="Zhou Y."/>
        </authorList>
    </citation>
    <scope>NUCLEOTIDE SEQUENCE</scope>
    <source>
        <strain evidence="3">CGMCC 1.14984</strain>
    </source>
</reference>
<reference evidence="3" key="1">
    <citation type="journal article" date="2014" name="Int. J. Syst. Evol. Microbiol.">
        <title>Complete genome sequence of Corynebacterium casei LMG S-19264T (=DSM 44701T), isolated from a smear-ripened cheese.</title>
        <authorList>
            <consortium name="US DOE Joint Genome Institute (JGI-PGF)"/>
            <person name="Walter F."/>
            <person name="Albersmeier A."/>
            <person name="Kalinowski J."/>
            <person name="Ruckert C."/>
        </authorList>
    </citation>
    <scope>NUCLEOTIDE SEQUENCE</scope>
    <source>
        <strain evidence="3">CGMCC 1.14984</strain>
    </source>
</reference>